<name>A0ACB0FK63_RANTA</name>
<organism evidence="1 2">
    <name type="scientific">Rangifer tarandus platyrhynchus</name>
    <name type="common">Svalbard reindeer</name>
    <dbReference type="NCBI Taxonomy" id="3082113"/>
    <lineage>
        <taxon>Eukaryota</taxon>
        <taxon>Metazoa</taxon>
        <taxon>Chordata</taxon>
        <taxon>Craniata</taxon>
        <taxon>Vertebrata</taxon>
        <taxon>Euteleostomi</taxon>
        <taxon>Mammalia</taxon>
        <taxon>Eutheria</taxon>
        <taxon>Laurasiatheria</taxon>
        <taxon>Artiodactyla</taxon>
        <taxon>Ruminantia</taxon>
        <taxon>Pecora</taxon>
        <taxon>Cervidae</taxon>
        <taxon>Odocoileinae</taxon>
        <taxon>Rangifer</taxon>
    </lineage>
</organism>
<evidence type="ECO:0000313" key="2">
    <source>
        <dbReference type="Proteomes" id="UP001162501"/>
    </source>
</evidence>
<dbReference type="EMBL" id="OX596092">
    <property type="protein sequence ID" value="CAI9713492.1"/>
    <property type="molecule type" value="Genomic_DNA"/>
</dbReference>
<reference evidence="1" key="1">
    <citation type="submission" date="2023-05" db="EMBL/GenBank/DDBJ databases">
        <authorList>
            <consortium name="ELIXIR-Norway"/>
        </authorList>
    </citation>
    <scope>NUCLEOTIDE SEQUENCE</scope>
</reference>
<evidence type="ECO:0000313" key="1">
    <source>
        <dbReference type="EMBL" id="CAI9713492.1"/>
    </source>
</evidence>
<gene>
    <name evidence="1" type="ORF">MRATA1EN3_LOCUS24705</name>
</gene>
<sequence>MGGPAPLARPGGLSAAEERPRPRDCGRPARLTPPPPWRAPRNRLRFPIGPALRRRPQAVPVQGARPFGMRRRGGESRRRGCERPWATRTRAARRRGAGPGRGRPGGRWGRAPPSAPRPPAGRPALLALLALRAPPTGLAPPSALEADAEEGAASRARAP</sequence>
<protein>
    <submittedName>
        <fullName evidence="1">Uncharacterized protein</fullName>
    </submittedName>
</protein>
<accession>A0ACB0FK63</accession>
<proteinExistence type="predicted"/>
<dbReference type="Proteomes" id="UP001162501">
    <property type="component" value="Chromosome 8"/>
</dbReference>